<reference evidence="2" key="1">
    <citation type="journal article" date="2022" name="bioRxiv">
        <title>Sequencing and chromosome-scale assembly of the giantPleurodeles waltlgenome.</title>
        <authorList>
            <person name="Brown T."/>
            <person name="Elewa A."/>
            <person name="Iarovenko S."/>
            <person name="Subramanian E."/>
            <person name="Araus A.J."/>
            <person name="Petzold A."/>
            <person name="Susuki M."/>
            <person name="Suzuki K.-i.T."/>
            <person name="Hayashi T."/>
            <person name="Toyoda A."/>
            <person name="Oliveira C."/>
            <person name="Osipova E."/>
            <person name="Leigh N.D."/>
            <person name="Simon A."/>
            <person name="Yun M.H."/>
        </authorList>
    </citation>
    <scope>NUCLEOTIDE SEQUENCE</scope>
    <source>
        <strain evidence="2">20211129_DDA</strain>
        <tissue evidence="2">Liver</tissue>
    </source>
</reference>
<sequence length="112" mass="12578">MGGPLQPRLRAGGTDWIRHNILEAESTDSTLQDVLQAIVECRTALEVKINTLSTDLGLLWDDHKRVTERVFTTERDLADAIPTLTLANNRLNTIDNRLKVLESRAEDAENRA</sequence>
<name>A0AAV7VV03_PLEWA</name>
<evidence type="ECO:0000313" key="2">
    <source>
        <dbReference type="EMBL" id="KAJ1204077.1"/>
    </source>
</evidence>
<keyword evidence="1" id="KW-0175">Coiled coil</keyword>
<evidence type="ECO:0008006" key="4">
    <source>
        <dbReference type="Google" id="ProtNLM"/>
    </source>
</evidence>
<protein>
    <recommendedName>
        <fullName evidence="4">Tektin</fullName>
    </recommendedName>
</protein>
<dbReference type="Proteomes" id="UP001066276">
    <property type="component" value="Chromosome 2_1"/>
</dbReference>
<gene>
    <name evidence="2" type="ORF">NDU88_007858</name>
</gene>
<dbReference type="SUPFAM" id="SSF57997">
    <property type="entry name" value="Tropomyosin"/>
    <property type="match status" value="1"/>
</dbReference>
<comment type="caution">
    <text evidence="2">The sequence shown here is derived from an EMBL/GenBank/DDBJ whole genome shotgun (WGS) entry which is preliminary data.</text>
</comment>
<feature type="coiled-coil region" evidence="1">
    <location>
        <begin position="84"/>
        <end position="111"/>
    </location>
</feature>
<proteinExistence type="predicted"/>
<dbReference type="EMBL" id="JANPWB010000003">
    <property type="protein sequence ID" value="KAJ1204077.1"/>
    <property type="molecule type" value="Genomic_DNA"/>
</dbReference>
<organism evidence="2 3">
    <name type="scientific">Pleurodeles waltl</name>
    <name type="common">Iberian ribbed newt</name>
    <dbReference type="NCBI Taxonomy" id="8319"/>
    <lineage>
        <taxon>Eukaryota</taxon>
        <taxon>Metazoa</taxon>
        <taxon>Chordata</taxon>
        <taxon>Craniata</taxon>
        <taxon>Vertebrata</taxon>
        <taxon>Euteleostomi</taxon>
        <taxon>Amphibia</taxon>
        <taxon>Batrachia</taxon>
        <taxon>Caudata</taxon>
        <taxon>Salamandroidea</taxon>
        <taxon>Salamandridae</taxon>
        <taxon>Pleurodelinae</taxon>
        <taxon>Pleurodeles</taxon>
    </lineage>
</organism>
<evidence type="ECO:0000313" key="3">
    <source>
        <dbReference type="Proteomes" id="UP001066276"/>
    </source>
</evidence>
<keyword evidence="3" id="KW-1185">Reference proteome</keyword>
<accession>A0AAV7VV03</accession>
<dbReference type="AlphaFoldDB" id="A0AAV7VV03"/>
<evidence type="ECO:0000256" key="1">
    <source>
        <dbReference type="SAM" id="Coils"/>
    </source>
</evidence>